<feature type="region of interest" description="Disordered" evidence="1">
    <location>
        <begin position="111"/>
        <end position="130"/>
    </location>
</feature>
<evidence type="ECO:0000256" key="1">
    <source>
        <dbReference type="SAM" id="MobiDB-lite"/>
    </source>
</evidence>
<accession>A0AAV2CKF4</accession>
<organism evidence="2 3">
    <name type="scientific">Linum trigynum</name>
    <dbReference type="NCBI Taxonomy" id="586398"/>
    <lineage>
        <taxon>Eukaryota</taxon>
        <taxon>Viridiplantae</taxon>
        <taxon>Streptophyta</taxon>
        <taxon>Embryophyta</taxon>
        <taxon>Tracheophyta</taxon>
        <taxon>Spermatophyta</taxon>
        <taxon>Magnoliopsida</taxon>
        <taxon>eudicotyledons</taxon>
        <taxon>Gunneridae</taxon>
        <taxon>Pentapetalae</taxon>
        <taxon>rosids</taxon>
        <taxon>fabids</taxon>
        <taxon>Malpighiales</taxon>
        <taxon>Linaceae</taxon>
        <taxon>Linum</taxon>
    </lineage>
</organism>
<dbReference type="EMBL" id="OZ034813">
    <property type="protein sequence ID" value="CAL1356917.1"/>
    <property type="molecule type" value="Genomic_DNA"/>
</dbReference>
<proteinExistence type="predicted"/>
<dbReference type="PANTHER" id="PTHR11439:SF498">
    <property type="entry name" value="DNAK FAMILY PROTEIN"/>
    <property type="match status" value="1"/>
</dbReference>
<sequence>MVSNISEIISLRWLLGELGFPHHTSTPLRCDNQATLHIANNSVFHERTKHVKMDYYFFVRECVQDGHIPPINVSSELQLADLFTKGLGADRFCFLLSKLHVRDLHAPACGGVTDRGSRDDEEDVTLGPRP</sequence>
<name>A0AAV2CKF4_9ROSI</name>
<evidence type="ECO:0000313" key="3">
    <source>
        <dbReference type="Proteomes" id="UP001497516"/>
    </source>
</evidence>
<keyword evidence="3" id="KW-1185">Reference proteome</keyword>
<gene>
    <name evidence="2" type="ORF">LTRI10_LOCUS4582</name>
</gene>
<protein>
    <submittedName>
        <fullName evidence="2">Uncharacterized protein</fullName>
    </submittedName>
</protein>
<reference evidence="2 3" key="1">
    <citation type="submission" date="2024-04" db="EMBL/GenBank/DDBJ databases">
        <authorList>
            <person name="Fracassetti M."/>
        </authorList>
    </citation>
    <scope>NUCLEOTIDE SEQUENCE [LARGE SCALE GENOMIC DNA]</scope>
</reference>
<dbReference type="AlphaFoldDB" id="A0AAV2CKF4"/>
<evidence type="ECO:0000313" key="2">
    <source>
        <dbReference type="EMBL" id="CAL1356917.1"/>
    </source>
</evidence>
<dbReference type="CDD" id="cd09272">
    <property type="entry name" value="RNase_HI_RT_Ty1"/>
    <property type="match status" value="1"/>
</dbReference>
<dbReference type="PANTHER" id="PTHR11439">
    <property type="entry name" value="GAG-POL-RELATED RETROTRANSPOSON"/>
    <property type="match status" value="1"/>
</dbReference>
<dbReference type="Proteomes" id="UP001497516">
    <property type="component" value="Chromosome 1"/>
</dbReference>